<feature type="compositionally biased region" description="Low complexity" evidence="3">
    <location>
        <begin position="177"/>
        <end position="190"/>
    </location>
</feature>
<dbReference type="SMART" id="SM00066">
    <property type="entry name" value="GAL4"/>
    <property type="match status" value="1"/>
</dbReference>
<dbReference type="Proteomes" id="UP000016930">
    <property type="component" value="Unassembled WGS sequence"/>
</dbReference>
<evidence type="ECO:0000259" key="4">
    <source>
        <dbReference type="PROSITE" id="PS50048"/>
    </source>
</evidence>
<feature type="region of interest" description="Disordered" evidence="3">
    <location>
        <begin position="356"/>
        <end position="419"/>
    </location>
</feature>
<dbReference type="OrthoDB" id="2269373at2759"/>
<gene>
    <name evidence="5" type="ORF">CERSUDRAFT_94391</name>
</gene>
<evidence type="ECO:0000256" key="2">
    <source>
        <dbReference type="ARBA" id="ARBA00023242"/>
    </source>
</evidence>
<dbReference type="AlphaFoldDB" id="M2PLX4"/>
<keyword evidence="6" id="KW-1185">Reference proteome</keyword>
<feature type="compositionally biased region" description="Basic and acidic residues" evidence="3">
    <location>
        <begin position="14"/>
        <end position="27"/>
    </location>
</feature>
<feature type="compositionally biased region" description="Pro residues" evidence="3">
    <location>
        <begin position="191"/>
        <end position="202"/>
    </location>
</feature>
<name>M2PLX4_CERS8</name>
<dbReference type="PANTHER" id="PTHR31001:SF81">
    <property type="entry name" value="ZN(II)2CYS6 TRANSCRIPTION FACTOR"/>
    <property type="match status" value="1"/>
</dbReference>
<evidence type="ECO:0000313" key="6">
    <source>
        <dbReference type="Proteomes" id="UP000016930"/>
    </source>
</evidence>
<dbReference type="GO" id="GO:0000981">
    <property type="term" value="F:DNA-binding transcription factor activity, RNA polymerase II-specific"/>
    <property type="evidence" value="ECO:0007669"/>
    <property type="project" value="InterPro"/>
</dbReference>
<protein>
    <recommendedName>
        <fullName evidence="4">Zn(2)-C6 fungal-type domain-containing protein</fullName>
    </recommendedName>
</protein>
<proteinExistence type="predicted"/>
<dbReference type="PROSITE" id="PS50048">
    <property type="entry name" value="ZN2_CY6_FUNGAL_2"/>
    <property type="match status" value="1"/>
</dbReference>
<feature type="region of interest" description="Disordered" evidence="3">
    <location>
        <begin position="99"/>
        <end position="212"/>
    </location>
</feature>
<dbReference type="PANTHER" id="PTHR31001">
    <property type="entry name" value="UNCHARACTERIZED TRANSCRIPTIONAL REGULATORY PROTEIN"/>
    <property type="match status" value="1"/>
</dbReference>
<feature type="domain" description="Zn(2)-C6 fungal-type" evidence="4">
    <location>
        <begin position="38"/>
        <end position="69"/>
    </location>
</feature>
<sequence>MSELDTSVVRKKRSGSEAVKRSPEDDHRRKRRNRTTQSCLNCHTSKRMCDRKRPCGRCTQLGLTGLCVYEVDDPSRSNDSPDEKTRLQKRVAELESVIRELKNKPHPRWVNSSGTASTDPSDKSPSNCASKSHSPRDTHPGLPQLKITLPPDSDDSQPPELSPSFALNGSPFLDCGSSSSSRSGFSTPSPLSVPSPLSPLSPSPIRTAADHSNGMSPDCDLISLFSICQTEQCGTESGVFDQFFDSFASADADQAAVETSHLIEHGCDVEHCGCLSDPASYGAVLELSLRLRKAASILGRHARHAGPSHCALNQSISELDRFTSNTLGNINSPIEPMHMDLRGAQHLTVTPPSTLLTTSQLNSQSSAPPSPLSISPLSTQSQAPWGGRSSSYPSPPSDDIFMSWEPLRQHPPWSAGGSA</sequence>
<dbReference type="EMBL" id="KB445796">
    <property type="protein sequence ID" value="EMD37379.1"/>
    <property type="molecule type" value="Genomic_DNA"/>
</dbReference>
<dbReference type="Gene3D" id="4.10.240.10">
    <property type="entry name" value="Zn(2)-C6 fungal-type DNA-binding domain"/>
    <property type="match status" value="1"/>
</dbReference>
<organism evidence="5 6">
    <name type="scientific">Ceriporiopsis subvermispora (strain B)</name>
    <name type="common">White-rot fungus</name>
    <name type="synonym">Gelatoporia subvermispora</name>
    <dbReference type="NCBI Taxonomy" id="914234"/>
    <lineage>
        <taxon>Eukaryota</taxon>
        <taxon>Fungi</taxon>
        <taxon>Dikarya</taxon>
        <taxon>Basidiomycota</taxon>
        <taxon>Agaricomycotina</taxon>
        <taxon>Agaricomycetes</taxon>
        <taxon>Polyporales</taxon>
        <taxon>Gelatoporiaceae</taxon>
        <taxon>Gelatoporia</taxon>
    </lineage>
</organism>
<dbReference type="InterPro" id="IPR036864">
    <property type="entry name" value="Zn2-C6_fun-type_DNA-bd_sf"/>
</dbReference>
<keyword evidence="2" id="KW-0539">Nucleus</keyword>
<dbReference type="Pfam" id="PF00172">
    <property type="entry name" value="Zn_clus"/>
    <property type="match status" value="1"/>
</dbReference>
<dbReference type="GO" id="GO:0005634">
    <property type="term" value="C:nucleus"/>
    <property type="evidence" value="ECO:0007669"/>
    <property type="project" value="UniProtKB-SubCell"/>
</dbReference>
<evidence type="ECO:0000256" key="1">
    <source>
        <dbReference type="ARBA" id="ARBA00004123"/>
    </source>
</evidence>
<dbReference type="InterPro" id="IPR001138">
    <property type="entry name" value="Zn2Cys6_DnaBD"/>
</dbReference>
<evidence type="ECO:0000313" key="5">
    <source>
        <dbReference type="EMBL" id="EMD37379.1"/>
    </source>
</evidence>
<dbReference type="CDD" id="cd00067">
    <property type="entry name" value="GAL4"/>
    <property type="match status" value="1"/>
</dbReference>
<dbReference type="HOGENOM" id="CLU_733765_0_0_1"/>
<dbReference type="STRING" id="914234.M2PLX4"/>
<accession>M2PLX4</accession>
<comment type="subcellular location">
    <subcellularLocation>
        <location evidence="1">Nucleus</location>
    </subcellularLocation>
</comment>
<feature type="compositionally biased region" description="Low complexity" evidence="3">
    <location>
        <begin position="356"/>
        <end position="382"/>
    </location>
</feature>
<feature type="compositionally biased region" description="Polar residues" evidence="3">
    <location>
        <begin position="110"/>
        <end position="132"/>
    </location>
</feature>
<evidence type="ECO:0000256" key="3">
    <source>
        <dbReference type="SAM" id="MobiDB-lite"/>
    </source>
</evidence>
<reference evidence="5 6" key="1">
    <citation type="journal article" date="2012" name="Proc. Natl. Acad. Sci. U.S.A.">
        <title>Comparative genomics of Ceriporiopsis subvermispora and Phanerochaete chrysosporium provide insight into selective ligninolysis.</title>
        <authorList>
            <person name="Fernandez-Fueyo E."/>
            <person name="Ruiz-Duenas F.J."/>
            <person name="Ferreira P."/>
            <person name="Floudas D."/>
            <person name="Hibbett D.S."/>
            <person name="Canessa P."/>
            <person name="Larrondo L.F."/>
            <person name="James T.Y."/>
            <person name="Seelenfreund D."/>
            <person name="Lobos S."/>
            <person name="Polanco R."/>
            <person name="Tello M."/>
            <person name="Honda Y."/>
            <person name="Watanabe T."/>
            <person name="Watanabe T."/>
            <person name="Ryu J.S."/>
            <person name="Kubicek C.P."/>
            <person name="Schmoll M."/>
            <person name="Gaskell J."/>
            <person name="Hammel K.E."/>
            <person name="St John F.J."/>
            <person name="Vanden Wymelenberg A."/>
            <person name="Sabat G."/>
            <person name="Splinter BonDurant S."/>
            <person name="Syed K."/>
            <person name="Yadav J.S."/>
            <person name="Doddapaneni H."/>
            <person name="Subramanian V."/>
            <person name="Lavin J.L."/>
            <person name="Oguiza J.A."/>
            <person name="Perez G."/>
            <person name="Pisabarro A.G."/>
            <person name="Ramirez L."/>
            <person name="Santoyo F."/>
            <person name="Master E."/>
            <person name="Coutinho P.M."/>
            <person name="Henrissat B."/>
            <person name="Lombard V."/>
            <person name="Magnuson J.K."/>
            <person name="Kuees U."/>
            <person name="Hori C."/>
            <person name="Igarashi K."/>
            <person name="Samejima M."/>
            <person name="Held B.W."/>
            <person name="Barry K.W."/>
            <person name="LaButti K.M."/>
            <person name="Lapidus A."/>
            <person name="Lindquist E.A."/>
            <person name="Lucas S.M."/>
            <person name="Riley R."/>
            <person name="Salamov A.A."/>
            <person name="Hoffmeister D."/>
            <person name="Schwenk D."/>
            <person name="Hadar Y."/>
            <person name="Yarden O."/>
            <person name="de Vries R.P."/>
            <person name="Wiebenga A."/>
            <person name="Stenlid J."/>
            <person name="Eastwood D."/>
            <person name="Grigoriev I.V."/>
            <person name="Berka R.M."/>
            <person name="Blanchette R.A."/>
            <person name="Kersten P."/>
            <person name="Martinez A.T."/>
            <person name="Vicuna R."/>
            <person name="Cullen D."/>
        </authorList>
    </citation>
    <scope>NUCLEOTIDE SEQUENCE [LARGE SCALE GENOMIC DNA]</scope>
    <source>
        <strain evidence="5 6">B</strain>
    </source>
</reference>
<dbReference type="GO" id="GO:0008270">
    <property type="term" value="F:zinc ion binding"/>
    <property type="evidence" value="ECO:0007669"/>
    <property type="project" value="InterPro"/>
</dbReference>
<dbReference type="PROSITE" id="PS00463">
    <property type="entry name" value="ZN2_CY6_FUNGAL_1"/>
    <property type="match status" value="1"/>
</dbReference>
<feature type="region of interest" description="Disordered" evidence="3">
    <location>
        <begin position="1"/>
        <end position="35"/>
    </location>
</feature>
<dbReference type="InterPro" id="IPR050613">
    <property type="entry name" value="Sec_Metabolite_Reg"/>
</dbReference>
<dbReference type="SUPFAM" id="SSF57701">
    <property type="entry name" value="Zn2/Cys6 DNA-binding domain"/>
    <property type="match status" value="1"/>
</dbReference>